<dbReference type="EMBL" id="RCHS01002278">
    <property type="protein sequence ID" value="RMX48422.1"/>
    <property type="molecule type" value="Genomic_DNA"/>
</dbReference>
<protein>
    <submittedName>
        <fullName evidence="1">Uncharacterized protein</fullName>
    </submittedName>
</protein>
<accession>A0A3M6U442</accession>
<comment type="caution">
    <text evidence="1">The sequence shown here is derived from an EMBL/GenBank/DDBJ whole genome shotgun (WGS) entry which is preliminary data.</text>
</comment>
<dbReference type="Proteomes" id="UP000275408">
    <property type="component" value="Unassembled WGS sequence"/>
</dbReference>
<reference evidence="1 2" key="1">
    <citation type="journal article" date="2018" name="Sci. Rep.">
        <title>Comparative analysis of the Pocillopora damicornis genome highlights role of immune system in coral evolution.</title>
        <authorList>
            <person name="Cunning R."/>
            <person name="Bay R.A."/>
            <person name="Gillette P."/>
            <person name="Baker A.C."/>
            <person name="Traylor-Knowles N."/>
        </authorList>
    </citation>
    <scope>NUCLEOTIDE SEQUENCE [LARGE SCALE GENOMIC DNA]</scope>
    <source>
        <strain evidence="1">RSMAS</strain>
        <tissue evidence="1">Whole animal</tissue>
    </source>
</reference>
<dbReference type="AlphaFoldDB" id="A0A3M6U442"/>
<gene>
    <name evidence="1" type="ORF">pdam_00011004</name>
</gene>
<proteinExistence type="predicted"/>
<sequence>MIRITQTLQHIELLGNIRNLDENLQTAVKGISGYFKGLAEYDQGIAQADVTFLKDKLKEFDNRAGTLSRKLEKDVQGAMKALITAQALQVAEESLVLGLKIAENSNPLKVIFGGVEAGDIYEQTAGVARAIAEAGKGVALMVNLASVYEDLSALARDFKDNAAQISNLYDMVEAIKKNKIVEIGFGAAKFIKGYGDYTPKVSKARLAQNDALWAAFKDSTCDLLFSAQGVGVSSTQGVVGGMLLFEKLEGTLAEFAALRENIFDFQFDLVDALAGVVRGDVAKKLEQSITVSNDLLSASQLMLGFFIA</sequence>
<keyword evidence="2" id="KW-1185">Reference proteome</keyword>
<organism evidence="1 2">
    <name type="scientific">Pocillopora damicornis</name>
    <name type="common">Cauliflower coral</name>
    <name type="synonym">Millepora damicornis</name>
    <dbReference type="NCBI Taxonomy" id="46731"/>
    <lineage>
        <taxon>Eukaryota</taxon>
        <taxon>Metazoa</taxon>
        <taxon>Cnidaria</taxon>
        <taxon>Anthozoa</taxon>
        <taxon>Hexacorallia</taxon>
        <taxon>Scleractinia</taxon>
        <taxon>Astrocoeniina</taxon>
        <taxon>Pocilloporidae</taxon>
        <taxon>Pocillopora</taxon>
    </lineage>
</organism>
<name>A0A3M6U442_POCDA</name>
<evidence type="ECO:0000313" key="2">
    <source>
        <dbReference type="Proteomes" id="UP000275408"/>
    </source>
</evidence>
<evidence type="ECO:0000313" key="1">
    <source>
        <dbReference type="EMBL" id="RMX48422.1"/>
    </source>
</evidence>
<dbReference type="OrthoDB" id="5955502at2759"/>